<keyword evidence="3" id="KW-0235">DNA replication</keyword>
<dbReference type="GO" id="GO:0043625">
    <property type="term" value="C:delta DNA polymerase complex"/>
    <property type="evidence" value="ECO:0007669"/>
    <property type="project" value="InterPro"/>
</dbReference>
<evidence type="ECO:0000256" key="5">
    <source>
        <dbReference type="SAM" id="MobiDB-lite"/>
    </source>
</evidence>
<dbReference type="GO" id="GO:0003887">
    <property type="term" value="F:DNA-directed DNA polymerase activity"/>
    <property type="evidence" value="ECO:0007669"/>
    <property type="project" value="TreeGrafter"/>
</dbReference>
<feature type="compositionally biased region" description="Basic residues" evidence="5">
    <location>
        <begin position="353"/>
        <end position="363"/>
    </location>
</feature>
<feature type="compositionally biased region" description="Basic and acidic residues" evidence="5">
    <location>
        <begin position="197"/>
        <end position="211"/>
    </location>
</feature>
<dbReference type="EMBL" id="JAPEVB010000003">
    <property type="protein sequence ID" value="KAJ4390656.1"/>
    <property type="molecule type" value="Genomic_DNA"/>
</dbReference>
<evidence type="ECO:0000256" key="2">
    <source>
        <dbReference type="ARBA" id="ARBA00017589"/>
    </source>
</evidence>
<reference evidence="6" key="1">
    <citation type="submission" date="2022-10" db="EMBL/GenBank/DDBJ databases">
        <title>Tapping the CABI collections for fungal endophytes: first genome assemblies for Collariella, Neodidymelliopsis, Ascochyta clinopodiicola, Didymella pomorum, Didymosphaeria variabile, Neocosmospora piperis and Neocucurbitaria cava.</title>
        <authorList>
            <person name="Hill R."/>
        </authorList>
    </citation>
    <scope>NUCLEOTIDE SEQUENCE</scope>
    <source>
        <strain evidence="6">IMI 355082</strain>
    </source>
</reference>
<feature type="compositionally biased region" description="Acidic residues" evidence="5">
    <location>
        <begin position="269"/>
        <end position="287"/>
    </location>
</feature>
<protein>
    <recommendedName>
        <fullName evidence="2">DNA polymerase delta subunit 3</fullName>
    </recommendedName>
</protein>
<evidence type="ECO:0000256" key="4">
    <source>
        <dbReference type="ARBA" id="ARBA00023242"/>
    </source>
</evidence>
<dbReference type="GO" id="GO:1904161">
    <property type="term" value="P:DNA synthesis involved in UV-damage excision repair"/>
    <property type="evidence" value="ECO:0007669"/>
    <property type="project" value="TreeGrafter"/>
</dbReference>
<dbReference type="PANTHER" id="PTHR17598">
    <property type="entry name" value="DNA POLYMERASE DELTA SUBUNIT 3"/>
    <property type="match status" value="1"/>
</dbReference>
<evidence type="ECO:0000256" key="1">
    <source>
        <dbReference type="ARBA" id="ARBA00004123"/>
    </source>
</evidence>
<keyword evidence="7" id="KW-1185">Reference proteome</keyword>
<dbReference type="GO" id="GO:0006297">
    <property type="term" value="P:nucleotide-excision repair, DNA gap filling"/>
    <property type="evidence" value="ECO:0007669"/>
    <property type="project" value="TreeGrafter"/>
</dbReference>
<dbReference type="Gene3D" id="3.90.1030.20">
    <property type="entry name" value="DNA polymerase delta, p66 (Cdc27) subunit, wHTH domain"/>
    <property type="match status" value="1"/>
</dbReference>
<accession>A0A9W8YQR4</accession>
<gene>
    <name evidence="6" type="primary">CDC27_1</name>
    <name evidence="6" type="ORF">N0V93_004254</name>
</gene>
<feature type="compositionally biased region" description="Basic and acidic residues" evidence="5">
    <location>
        <begin position="288"/>
        <end position="306"/>
    </location>
</feature>
<dbReference type="AlphaFoldDB" id="A0A9W8YQR4"/>
<dbReference type="OrthoDB" id="514823at2759"/>
<evidence type="ECO:0000313" key="6">
    <source>
        <dbReference type="EMBL" id="KAJ4390656.1"/>
    </source>
</evidence>
<proteinExistence type="predicted"/>
<feature type="compositionally biased region" description="Low complexity" evidence="5">
    <location>
        <begin position="173"/>
        <end position="191"/>
    </location>
</feature>
<dbReference type="InterPro" id="IPR019038">
    <property type="entry name" value="POLD3"/>
</dbReference>
<name>A0A9W8YQR4_9PEZI</name>
<organism evidence="6 7">
    <name type="scientific">Gnomoniopsis smithogilvyi</name>
    <dbReference type="NCBI Taxonomy" id="1191159"/>
    <lineage>
        <taxon>Eukaryota</taxon>
        <taxon>Fungi</taxon>
        <taxon>Dikarya</taxon>
        <taxon>Ascomycota</taxon>
        <taxon>Pezizomycotina</taxon>
        <taxon>Sordariomycetes</taxon>
        <taxon>Sordariomycetidae</taxon>
        <taxon>Diaporthales</taxon>
        <taxon>Gnomoniaceae</taxon>
        <taxon>Gnomoniopsis</taxon>
    </lineage>
</organism>
<dbReference type="Pfam" id="PF09507">
    <property type="entry name" value="CDC27"/>
    <property type="match status" value="1"/>
</dbReference>
<feature type="region of interest" description="Disordered" evidence="5">
    <location>
        <begin position="165"/>
        <end position="363"/>
    </location>
</feature>
<feature type="compositionally biased region" description="Acidic residues" evidence="5">
    <location>
        <begin position="307"/>
        <end position="332"/>
    </location>
</feature>
<sequence>MDDYKKYLAEQVVSEDRIITYRSLSRALKVNVNVSKQMLYDFHSWQNGKSTGTVHATYMVYGIKKTVQTNGHSQQDEDVEMTSSPPDPAPQAEDVPLKTLCLVAEASLGDVLSEYEQVTSIHVYSIGPHPVKDMQLLADVSRSVPGTAASEDAVELRPIRNPYVRRRDRRTAAPKVAVAAPEPVKVKSAPAQSAPAEKVKEEPKTESKPSSKESTPIPSGTKKPAVKRGASGGIMQSFAKAATMPKKATKPKQAAATAAEETTIQDLALSDDGEDDSLAMPEPQEENETARKNRRDRQDALKRMMEESSEDEEPEKEDTPMEDAEEEPPAPEPEAKEDTEPAEVVSATGDGRRRGKRQVMKKKTVMDEQGYLVTVQEKGWESFSEDEPEPSSKKKVETASQPAKPKKAAPKGQGNIMSFFSKK</sequence>
<dbReference type="GO" id="GO:0006271">
    <property type="term" value="P:DNA strand elongation involved in DNA replication"/>
    <property type="evidence" value="ECO:0007669"/>
    <property type="project" value="TreeGrafter"/>
</dbReference>
<feature type="compositionally biased region" description="Low complexity" evidence="5">
    <location>
        <begin position="239"/>
        <end position="262"/>
    </location>
</feature>
<keyword evidence="4" id="KW-0539">Nucleus</keyword>
<evidence type="ECO:0000313" key="7">
    <source>
        <dbReference type="Proteomes" id="UP001140453"/>
    </source>
</evidence>
<dbReference type="InterPro" id="IPR041913">
    <property type="entry name" value="POLD3_sf"/>
</dbReference>
<evidence type="ECO:0000256" key="3">
    <source>
        <dbReference type="ARBA" id="ARBA00022705"/>
    </source>
</evidence>
<dbReference type="PANTHER" id="PTHR17598:SF13">
    <property type="entry name" value="DNA POLYMERASE DELTA SUBUNIT 3"/>
    <property type="match status" value="1"/>
</dbReference>
<feature type="region of interest" description="Disordered" evidence="5">
    <location>
        <begin position="69"/>
        <end position="91"/>
    </location>
</feature>
<feature type="region of interest" description="Disordered" evidence="5">
    <location>
        <begin position="375"/>
        <end position="423"/>
    </location>
</feature>
<comment type="caution">
    <text evidence="6">The sequence shown here is derived from an EMBL/GenBank/DDBJ whole genome shotgun (WGS) entry which is preliminary data.</text>
</comment>
<dbReference type="Proteomes" id="UP001140453">
    <property type="component" value="Unassembled WGS sequence"/>
</dbReference>
<comment type="subcellular location">
    <subcellularLocation>
        <location evidence="1">Nucleus</location>
    </subcellularLocation>
</comment>